<keyword evidence="2" id="KW-0812">Transmembrane</keyword>
<keyword evidence="5" id="KW-1185">Reference proteome</keyword>
<name>A0ABY7NNB7_9SPHN</name>
<dbReference type="RefSeq" id="WP_270077657.1">
    <property type="nucleotide sequence ID" value="NZ_CP115174.1"/>
</dbReference>
<organism evidence="4 5">
    <name type="scientific">Sphingomonas abietis</name>
    <dbReference type="NCBI Taxonomy" id="3012344"/>
    <lineage>
        <taxon>Bacteria</taxon>
        <taxon>Pseudomonadati</taxon>
        <taxon>Pseudomonadota</taxon>
        <taxon>Alphaproteobacteria</taxon>
        <taxon>Sphingomonadales</taxon>
        <taxon>Sphingomonadaceae</taxon>
        <taxon>Sphingomonas</taxon>
    </lineage>
</organism>
<dbReference type="Proteomes" id="UP001210865">
    <property type="component" value="Chromosome"/>
</dbReference>
<feature type="transmembrane region" description="Helical" evidence="2">
    <location>
        <begin position="205"/>
        <end position="225"/>
    </location>
</feature>
<dbReference type="Gene3D" id="3.10.310.50">
    <property type="match status" value="1"/>
</dbReference>
<gene>
    <name evidence="4" type="ORF">PBT88_02460</name>
</gene>
<sequence length="297" mass="30527">MTASFPVPPPSRVTPVRAGLTRWGALLLLALLALVGTPAQALTFPALTGLVVDQANILPPDRKAALEKKLEAFQQKTHRQLVVATVNSLEDDEIQDYGVKLLRAWGVGLKDANNGTILLIAPNERKIGIETGYGVEGVLTDAYSSVIINSKIRPAFKSGDLPGGIDSGADAIIELLALPDDQARAKEDAAVAAWDKAHKNSHDGAPIALIFWAIVIGFIILSSLFRRGRQGTQYDGSHWPIALWALDAVLNSRSSGGSGWGGGSDSDGGGGGGGWGGGGFTGGGGGSGGGGGASGSW</sequence>
<dbReference type="PANTHER" id="PTHR30373:SF2">
    <property type="entry name" value="UPF0603 PROTEIN YGCG"/>
    <property type="match status" value="1"/>
</dbReference>
<accession>A0ABY7NNB7</accession>
<evidence type="ECO:0000259" key="3">
    <source>
        <dbReference type="Pfam" id="PF04536"/>
    </source>
</evidence>
<reference evidence="4 5" key="1">
    <citation type="submission" date="2022-12" db="EMBL/GenBank/DDBJ databases">
        <title>Sphingomonas abieness sp. nov., an endophytic bacterium isolated from Abies koreana.</title>
        <authorList>
            <person name="Jiang L."/>
            <person name="Lee J."/>
        </authorList>
    </citation>
    <scope>NUCLEOTIDE SEQUENCE [LARGE SCALE GENOMIC DNA]</scope>
    <source>
        <strain evidence="5">PAMB 00755</strain>
    </source>
</reference>
<evidence type="ECO:0000256" key="2">
    <source>
        <dbReference type="SAM" id="Phobius"/>
    </source>
</evidence>
<evidence type="ECO:0000256" key="1">
    <source>
        <dbReference type="SAM" id="MobiDB-lite"/>
    </source>
</evidence>
<feature type="region of interest" description="Disordered" evidence="1">
    <location>
        <begin position="257"/>
        <end position="297"/>
    </location>
</feature>
<proteinExistence type="predicted"/>
<keyword evidence="2" id="KW-1133">Transmembrane helix</keyword>
<dbReference type="EMBL" id="CP115174">
    <property type="protein sequence ID" value="WBO23020.1"/>
    <property type="molecule type" value="Genomic_DNA"/>
</dbReference>
<dbReference type="InterPro" id="IPR007621">
    <property type="entry name" value="TPM_dom"/>
</dbReference>
<evidence type="ECO:0000313" key="4">
    <source>
        <dbReference type="EMBL" id="WBO23020.1"/>
    </source>
</evidence>
<dbReference type="Pfam" id="PF04536">
    <property type="entry name" value="TPM_phosphatase"/>
    <property type="match status" value="1"/>
</dbReference>
<dbReference type="PANTHER" id="PTHR30373">
    <property type="entry name" value="UPF0603 PROTEIN YGCG"/>
    <property type="match status" value="1"/>
</dbReference>
<keyword evidence="2" id="KW-0472">Membrane</keyword>
<evidence type="ECO:0000313" key="5">
    <source>
        <dbReference type="Proteomes" id="UP001210865"/>
    </source>
</evidence>
<feature type="domain" description="TPM" evidence="3">
    <location>
        <begin position="51"/>
        <end position="174"/>
    </location>
</feature>
<protein>
    <submittedName>
        <fullName evidence="4">TPM domain-containing protein</fullName>
    </submittedName>
</protein>